<dbReference type="Pfam" id="PF00155">
    <property type="entry name" value="Aminotran_1_2"/>
    <property type="match status" value="1"/>
</dbReference>
<gene>
    <name evidence="6" type="ORF">ANANG_G00200940</name>
</gene>
<comment type="similarity">
    <text evidence="1">Belongs to the class-I pyridoxal-phosphate-dependent aminotransferase family.</text>
</comment>
<evidence type="ECO:0000256" key="3">
    <source>
        <dbReference type="SAM" id="MobiDB-lite"/>
    </source>
</evidence>
<keyword evidence="2" id="KW-0663">Pyridoxal phosphate</keyword>
<protein>
    <recommendedName>
        <fullName evidence="8">Aminotransferase class I/classII domain-containing protein</fullName>
    </recommendedName>
</protein>
<evidence type="ECO:0000313" key="6">
    <source>
        <dbReference type="EMBL" id="KAG5839062.1"/>
    </source>
</evidence>
<keyword evidence="7" id="KW-1185">Reference proteome</keyword>
<comment type="caution">
    <text evidence="6">The sequence shown here is derived from an EMBL/GenBank/DDBJ whole genome shotgun (WGS) entry which is preliminary data.</text>
</comment>
<dbReference type="PANTHER" id="PTHR43795:SF17">
    <property type="entry name" value="1-AMINOCYCLOPROPANE-1-CARBOXYLATE SYNTHASE-LIKE PROTEIN 1"/>
    <property type="match status" value="1"/>
</dbReference>
<evidence type="ECO:0000259" key="4">
    <source>
        <dbReference type="Pfam" id="PF00155"/>
    </source>
</evidence>
<accession>A0A9D3LZN5</accession>
<feature type="domain" description="Aminotransferase class I/classII large" evidence="4">
    <location>
        <begin position="403"/>
        <end position="592"/>
    </location>
</feature>
<dbReference type="Gene3D" id="3.40.640.10">
    <property type="entry name" value="Type I PLP-dependent aspartate aminotransferase-like (Major domain)"/>
    <property type="match status" value="2"/>
</dbReference>
<dbReference type="PROSITE" id="PS00105">
    <property type="entry name" value="AA_TRANSFER_CLASS_1"/>
    <property type="match status" value="1"/>
</dbReference>
<sequence>MDFRGKKYERGSEWSDPEVAELLHLWADDSFQIELESCLRNQHVFNRIAEVLREKGILRTGDECREKIKKMKLDYRRIKDNQKTVRGGRTWKFYEVMDRVLNNRPPVSYSSLGGTVTAHQVLQGTPASDAFLLHNIPAAAFSSLSSGSLLFGHPPKPGDLLEIKREDVDSDNGLRNSDPQPPELLYQISSGEEPEANSKSLGLDQEDLAEMGRGEGVANARFSPSGFSDQNMPVGSASSPSCPLGSAPKPAPPPGPAEPERDPPAPPDRACLSSRGHRMCQHQGMLQEGFLLYQKDKHHFTSNRNGIVNLGTSENKLCYDLLSKRLMQADMLHMDPALLEYPDRKGHSFLREEVASFLTEYCKAPSPLEPENMLFSSQPPSTGRSGRTWRCTVGCGSFTLTWTARNELHAIVDEVYMLSVFDESASFRSVLSFDRLPDVQRTHVMWGMSKDFAAAGLRMGLVYSQNQDFVLALTQLAFYHGIPGPSQHQVAQLLRDRDWVSREFLPQNRARMAAAHRYVSGALRGLGIPYLHRSSGFYIWADFRKALSEQSFLAERKLWQCFLRHKVLVSPGEAFSCATPGWFRIIFTDQEERLQLGMQRLRKALEELGRVSGQGAENGDERAGLQSTADEAEPKRDGHGPPAAPPSVATCAASSLADEDFVTLDLQAAQPAAGSALDSLIGTL</sequence>
<evidence type="ECO:0000256" key="2">
    <source>
        <dbReference type="ARBA" id="ARBA00022898"/>
    </source>
</evidence>
<feature type="compositionally biased region" description="Polar residues" evidence="3">
    <location>
        <begin position="225"/>
        <end position="241"/>
    </location>
</feature>
<dbReference type="InterPro" id="IPR015421">
    <property type="entry name" value="PyrdxlP-dep_Trfase_major"/>
</dbReference>
<dbReference type="CDD" id="cd00609">
    <property type="entry name" value="AAT_like"/>
    <property type="match status" value="1"/>
</dbReference>
<evidence type="ECO:0000256" key="1">
    <source>
        <dbReference type="ARBA" id="ARBA00007441"/>
    </source>
</evidence>
<dbReference type="GO" id="GO:0030170">
    <property type="term" value="F:pyridoxal phosphate binding"/>
    <property type="evidence" value="ECO:0007669"/>
    <property type="project" value="InterPro"/>
</dbReference>
<evidence type="ECO:0000313" key="7">
    <source>
        <dbReference type="Proteomes" id="UP001044222"/>
    </source>
</evidence>
<dbReference type="Pfam" id="PF13837">
    <property type="entry name" value="Myb_DNA-bind_4"/>
    <property type="match status" value="1"/>
</dbReference>
<dbReference type="Gene3D" id="3.90.1150.10">
    <property type="entry name" value="Aspartate Aminotransferase, domain 1"/>
    <property type="match status" value="2"/>
</dbReference>
<dbReference type="SUPFAM" id="SSF53383">
    <property type="entry name" value="PLP-dependent transferases"/>
    <property type="match status" value="2"/>
</dbReference>
<dbReference type="GO" id="GO:0006520">
    <property type="term" value="P:amino acid metabolic process"/>
    <property type="evidence" value="ECO:0007669"/>
    <property type="project" value="TreeGrafter"/>
</dbReference>
<dbReference type="InterPro" id="IPR044822">
    <property type="entry name" value="Myb_DNA-bind_4"/>
</dbReference>
<dbReference type="AlphaFoldDB" id="A0A9D3LZN5"/>
<dbReference type="Gene3D" id="1.10.10.60">
    <property type="entry name" value="Homeodomain-like"/>
    <property type="match status" value="1"/>
</dbReference>
<name>A0A9D3LZN5_ANGAN</name>
<dbReference type="PANTHER" id="PTHR43795">
    <property type="entry name" value="BIFUNCTIONAL ASPARTATE AMINOTRANSFERASE AND GLUTAMATE/ASPARTATE-PREPHENATE AMINOTRANSFERASE-RELATED"/>
    <property type="match status" value="1"/>
</dbReference>
<proteinExistence type="inferred from homology"/>
<dbReference type="Proteomes" id="UP001044222">
    <property type="component" value="Chromosome 11"/>
</dbReference>
<organism evidence="6 7">
    <name type="scientific">Anguilla anguilla</name>
    <name type="common">European freshwater eel</name>
    <name type="synonym">Muraena anguilla</name>
    <dbReference type="NCBI Taxonomy" id="7936"/>
    <lineage>
        <taxon>Eukaryota</taxon>
        <taxon>Metazoa</taxon>
        <taxon>Chordata</taxon>
        <taxon>Craniata</taxon>
        <taxon>Vertebrata</taxon>
        <taxon>Euteleostomi</taxon>
        <taxon>Actinopterygii</taxon>
        <taxon>Neopterygii</taxon>
        <taxon>Teleostei</taxon>
        <taxon>Anguilliformes</taxon>
        <taxon>Anguillidae</taxon>
        <taxon>Anguilla</taxon>
    </lineage>
</organism>
<feature type="domain" description="Myb/SANT-like DNA-binding" evidence="5">
    <location>
        <begin position="12"/>
        <end position="99"/>
    </location>
</feature>
<dbReference type="InterPro" id="IPR015424">
    <property type="entry name" value="PyrdxlP-dep_Trfase"/>
</dbReference>
<dbReference type="FunFam" id="1.10.10.60:FF:000032">
    <property type="entry name" value="Zinc finger and SCAN domain-containing 20"/>
    <property type="match status" value="1"/>
</dbReference>
<dbReference type="InterPro" id="IPR015422">
    <property type="entry name" value="PyrdxlP-dep_Trfase_small"/>
</dbReference>
<evidence type="ECO:0000259" key="5">
    <source>
        <dbReference type="Pfam" id="PF13837"/>
    </source>
</evidence>
<feature type="region of interest" description="Disordered" evidence="3">
    <location>
        <begin position="217"/>
        <end position="275"/>
    </location>
</feature>
<feature type="region of interest" description="Disordered" evidence="3">
    <location>
        <begin position="612"/>
        <end position="651"/>
    </location>
</feature>
<dbReference type="InterPro" id="IPR004839">
    <property type="entry name" value="Aminotransferase_I/II_large"/>
</dbReference>
<evidence type="ECO:0008006" key="8">
    <source>
        <dbReference type="Google" id="ProtNLM"/>
    </source>
</evidence>
<reference evidence="6" key="1">
    <citation type="submission" date="2021-01" db="EMBL/GenBank/DDBJ databases">
        <title>A chromosome-scale assembly of European eel, Anguilla anguilla.</title>
        <authorList>
            <person name="Henkel C."/>
            <person name="Jong-Raadsen S.A."/>
            <person name="Dufour S."/>
            <person name="Weltzien F.-A."/>
            <person name="Palstra A.P."/>
            <person name="Pelster B."/>
            <person name="Spaink H.P."/>
            <person name="Van Den Thillart G.E."/>
            <person name="Jansen H."/>
            <person name="Zahm M."/>
            <person name="Klopp C."/>
            <person name="Cedric C."/>
            <person name="Louis A."/>
            <person name="Berthelot C."/>
            <person name="Parey E."/>
            <person name="Roest Crollius H."/>
            <person name="Montfort J."/>
            <person name="Robinson-Rechavi M."/>
            <person name="Bucao C."/>
            <person name="Bouchez O."/>
            <person name="Gislard M."/>
            <person name="Lluch J."/>
            <person name="Milhes M."/>
            <person name="Lampietro C."/>
            <person name="Lopez Roques C."/>
            <person name="Donnadieu C."/>
            <person name="Braasch I."/>
            <person name="Desvignes T."/>
            <person name="Postlethwait J."/>
            <person name="Bobe J."/>
            <person name="Guiguen Y."/>
            <person name="Dirks R."/>
        </authorList>
    </citation>
    <scope>NUCLEOTIDE SEQUENCE</scope>
    <source>
        <strain evidence="6">Tag_6206</strain>
        <tissue evidence="6">Liver</tissue>
    </source>
</reference>
<dbReference type="InterPro" id="IPR050478">
    <property type="entry name" value="Ethylene_sulfur-biosynth"/>
</dbReference>
<dbReference type="GO" id="GO:0008483">
    <property type="term" value="F:transaminase activity"/>
    <property type="evidence" value="ECO:0007669"/>
    <property type="project" value="TreeGrafter"/>
</dbReference>
<dbReference type="EMBL" id="JAFIRN010000011">
    <property type="protein sequence ID" value="KAG5839062.1"/>
    <property type="molecule type" value="Genomic_DNA"/>
</dbReference>
<dbReference type="InterPro" id="IPR004838">
    <property type="entry name" value="NHTrfase_class1_PyrdxlP-BS"/>
</dbReference>